<reference evidence="2" key="1">
    <citation type="journal article" date="2023" name="Nat. Plants">
        <title>Single-cell RNA sequencing provides a high-resolution roadmap for understanding the multicellular compartmentation of specialized metabolism.</title>
        <authorList>
            <person name="Sun S."/>
            <person name="Shen X."/>
            <person name="Li Y."/>
            <person name="Li Y."/>
            <person name="Wang S."/>
            <person name="Li R."/>
            <person name="Zhang H."/>
            <person name="Shen G."/>
            <person name="Guo B."/>
            <person name="Wei J."/>
            <person name="Xu J."/>
            <person name="St-Pierre B."/>
            <person name="Chen S."/>
            <person name="Sun C."/>
        </authorList>
    </citation>
    <scope>NUCLEOTIDE SEQUENCE [LARGE SCALE GENOMIC DNA]</scope>
</reference>
<evidence type="ECO:0000313" key="2">
    <source>
        <dbReference type="Proteomes" id="UP001060085"/>
    </source>
</evidence>
<dbReference type="Proteomes" id="UP001060085">
    <property type="component" value="Linkage Group LG03"/>
</dbReference>
<keyword evidence="2" id="KW-1185">Reference proteome</keyword>
<gene>
    <name evidence="1" type="ORF">M9H77_11031</name>
</gene>
<name>A0ACC0BDF5_CATRO</name>
<comment type="caution">
    <text evidence="1">The sequence shown here is derived from an EMBL/GenBank/DDBJ whole genome shotgun (WGS) entry which is preliminary data.</text>
</comment>
<proteinExistence type="predicted"/>
<accession>A0ACC0BDF5</accession>
<sequence length="164" mass="19022">MNPSQTHIRSAFILFRKNELEREKASAIIEEDEVMFFLKNLNLDEALVISFSAHGRRSLSLYLKEFEHEIERTLKTLRAENNAWDLFENLCDNPQQHATSLRVDTSREIGNRGGMYEVSQIVDLSLKIDVLSKEFDQLLPLNTLPTNSPNVQDPNFRLTYSIYC</sequence>
<evidence type="ECO:0000313" key="1">
    <source>
        <dbReference type="EMBL" id="KAI5670667.1"/>
    </source>
</evidence>
<organism evidence="1 2">
    <name type="scientific">Catharanthus roseus</name>
    <name type="common">Madagascar periwinkle</name>
    <name type="synonym">Vinca rosea</name>
    <dbReference type="NCBI Taxonomy" id="4058"/>
    <lineage>
        <taxon>Eukaryota</taxon>
        <taxon>Viridiplantae</taxon>
        <taxon>Streptophyta</taxon>
        <taxon>Embryophyta</taxon>
        <taxon>Tracheophyta</taxon>
        <taxon>Spermatophyta</taxon>
        <taxon>Magnoliopsida</taxon>
        <taxon>eudicotyledons</taxon>
        <taxon>Gunneridae</taxon>
        <taxon>Pentapetalae</taxon>
        <taxon>asterids</taxon>
        <taxon>lamiids</taxon>
        <taxon>Gentianales</taxon>
        <taxon>Apocynaceae</taxon>
        <taxon>Rauvolfioideae</taxon>
        <taxon>Vinceae</taxon>
        <taxon>Catharanthinae</taxon>
        <taxon>Catharanthus</taxon>
    </lineage>
</organism>
<dbReference type="EMBL" id="CM044703">
    <property type="protein sequence ID" value="KAI5670667.1"/>
    <property type="molecule type" value="Genomic_DNA"/>
</dbReference>
<protein>
    <submittedName>
        <fullName evidence="1">Uncharacterized protein</fullName>
    </submittedName>
</protein>